<proteinExistence type="predicted"/>
<dbReference type="Pfam" id="PF07157">
    <property type="entry name" value="DNA_circ_N"/>
    <property type="match status" value="1"/>
</dbReference>
<dbReference type="InterPro" id="IPR009826">
    <property type="entry name" value="DNA_circ_N"/>
</dbReference>
<name>A0ABQ0SIG7_NOVHA</name>
<gene>
    <name evidence="2" type="ORF">GHA01_24440</name>
</gene>
<feature type="domain" description="DNA circulation N-terminal" evidence="1">
    <location>
        <begin position="5"/>
        <end position="88"/>
    </location>
</feature>
<evidence type="ECO:0000259" key="1">
    <source>
        <dbReference type="Pfam" id="PF07157"/>
    </source>
</evidence>
<dbReference type="RefSeq" id="WP_080937646.1">
    <property type="nucleotide sequence ID" value="NZ_BJNN01000127.1"/>
</dbReference>
<accession>A0ABQ0SIG7</accession>
<keyword evidence="3" id="KW-1185">Reference proteome</keyword>
<dbReference type="EMBL" id="BJNN01000127">
    <property type="protein sequence ID" value="GEC64595.1"/>
    <property type="molecule type" value="Genomic_DNA"/>
</dbReference>
<evidence type="ECO:0000313" key="2">
    <source>
        <dbReference type="EMBL" id="GEC64595.1"/>
    </source>
</evidence>
<dbReference type="Proteomes" id="UP000319478">
    <property type="component" value="Unassembled WGS sequence"/>
</dbReference>
<organism evidence="2 3">
    <name type="scientific">Novacetimonas hansenii</name>
    <name type="common">Komagataeibacter hansenii</name>
    <dbReference type="NCBI Taxonomy" id="436"/>
    <lineage>
        <taxon>Bacteria</taxon>
        <taxon>Pseudomonadati</taxon>
        <taxon>Pseudomonadota</taxon>
        <taxon>Alphaproteobacteria</taxon>
        <taxon>Acetobacterales</taxon>
        <taxon>Acetobacteraceae</taxon>
        <taxon>Novacetimonas</taxon>
    </lineage>
</organism>
<sequence length="226" mass="24073">MAIPTSFAGIQFYTRSCLETGYNKQAVQHEIVKGNGPYIEIMGNGTSVYELEGFLDNSYGLYLDKNMFMQQIQSVGIGQLLHPSLGLVSCWCSNVTTREDANQLGIINITLTFVVCNNDQYTLTTDNGSILQSITNRASNYLTSMNISGLGTNAMSLVSGGEAIMRNVGGIDSALAPMGQTLGRFYQYGGQSTAILNMISVNQSTAGVVPSVISNHSSVVGALAAL</sequence>
<evidence type="ECO:0000313" key="3">
    <source>
        <dbReference type="Proteomes" id="UP000319478"/>
    </source>
</evidence>
<reference evidence="2 3" key="1">
    <citation type="submission" date="2019-06" db="EMBL/GenBank/DDBJ databases">
        <title>Whole genome shotgun sequence of Komagataeibacter hansenii NBRC 14820.</title>
        <authorList>
            <person name="Hosoyama A."/>
            <person name="Uohara A."/>
            <person name="Ohji S."/>
            <person name="Ichikawa N."/>
        </authorList>
    </citation>
    <scope>NUCLEOTIDE SEQUENCE [LARGE SCALE GENOMIC DNA]</scope>
    <source>
        <strain evidence="2 3">NBRC 14820</strain>
    </source>
</reference>
<comment type="caution">
    <text evidence="2">The sequence shown here is derived from an EMBL/GenBank/DDBJ whole genome shotgun (WGS) entry which is preliminary data.</text>
</comment>
<protein>
    <recommendedName>
        <fullName evidence="1">DNA circulation N-terminal domain-containing protein</fullName>
    </recommendedName>
</protein>